<dbReference type="InterPro" id="IPR045004">
    <property type="entry name" value="ECH_dom"/>
</dbReference>
<organism evidence="5 6">
    <name type="scientific">Mycolicibacter sinensis (strain JDM601)</name>
    <name type="common">Mycobacterium sinense</name>
    <dbReference type="NCBI Taxonomy" id="875328"/>
    <lineage>
        <taxon>Bacteria</taxon>
        <taxon>Bacillati</taxon>
        <taxon>Actinomycetota</taxon>
        <taxon>Actinomycetes</taxon>
        <taxon>Mycobacteriales</taxon>
        <taxon>Mycobacteriaceae</taxon>
        <taxon>Mycolicibacter</taxon>
    </lineage>
</organism>
<evidence type="ECO:0000256" key="3">
    <source>
        <dbReference type="ARBA" id="ARBA00022801"/>
    </source>
</evidence>
<comment type="catalytic activity">
    <reaction evidence="1">
        <text>3-hydroxy-2-methylpropanoyl-CoA + H2O = 3-hydroxy-2-methylpropanoate + CoA + H(+)</text>
        <dbReference type="Rhea" id="RHEA:20888"/>
        <dbReference type="ChEBI" id="CHEBI:11805"/>
        <dbReference type="ChEBI" id="CHEBI:15377"/>
        <dbReference type="ChEBI" id="CHEBI:15378"/>
        <dbReference type="ChEBI" id="CHEBI:57287"/>
        <dbReference type="ChEBI" id="CHEBI:57340"/>
        <dbReference type="EC" id="3.1.2.4"/>
    </reaction>
</comment>
<dbReference type="SUPFAM" id="SSF52096">
    <property type="entry name" value="ClpP/crotonase"/>
    <property type="match status" value="1"/>
</dbReference>
<dbReference type="CDD" id="cd06558">
    <property type="entry name" value="crotonase-like"/>
    <property type="match status" value="1"/>
</dbReference>
<dbReference type="GO" id="GO:0003860">
    <property type="term" value="F:3-hydroxyisobutyryl-CoA hydrolase activity"/>
    <property type="evidence" value="ECO:0007669"/>
    <property type="project" value="UniProtKB-EC"/>
</dbReference>
<dbReference type="Proteomes" id="UP000093943">
    <property type="component" value="Unassembled WGS sequence"/>
</dbReference>
<sequence length="345" mass="35784">MTGESDEVLARVDSGVGLLTLNRPQAINSLTLPMVTAMTTALSTWADDPSVRAVVLSGAGERGLCAGGDVVAIYHSAKADGADARRFWHDEYLLNAQIGAFGKPYVSLMDGIVMGGGVGVGAHANTRVVTDTTKMAMPEVGIGFIPDVGGTYLLSRAPGHLGLHAALTGAPFSGADAIALGFADHFVPHDALGDFTATIVADGVAEALQRHAVEPPPSPLAAQREWIDECYAHDTVAEITAALAGHGSPGATAAAELIGTRSPIACAVTLESVRRAGSLATLEDVLVQEFRVSTASLRSHDLVEGIRAQLVDKDRNPQWSPATLAEVSAADIETYFAPAEPDLAF</sequence>
<dbReference type="OrthoDB" id="9790967at2"/>
<evidence type="ECO:0000259" key="4">
    <source>
        <dbReference type="Pfam" id="PF16113"/>
    </source>
</evidence>
<protein>
    <recommendedName>
        <fullName evidence="2">3-hydroxyisobutyryl-CoA hydrolase</fullName>
        <ecNumber evidence="2">3.1.2.4</ecNumber>
    </recommendedName>
</protein>
<dbReference type="EC" id="3.1.2.4" evidence="2"/>
<dbReference type="Pfam" id="PF16113">
    <property type="entry name" value="ECH_2"/>
    <property type="match status" value="1"/>
</dbReference>
<evidence type="ECO:0000256" key="1">
    <source>
        <dbReference type="ARBA" id="ARBA00001709"/>
    </source>
</evidence>
<gene>
    <name evidence="5" type="ORF">A5710_06155</name>
</gene>
<evidence type="ECO:0000256" key="2">
    <source>
        <dbReference type="ARBA" id="ARBA00011915"/>
    </source>
</evidence>
<comment type="caution">
    <text evidence="5">The sequence shown here is derived from an EMBL/GenBank/DDBJ whole genome shotgun (WGS) entry which is preliminary data.</text>
</comment>
<dbReference type="GO" id="GO:0006574">
    <property type="term" value="P:L-valine catabolic process"/>
    <property type="evidence" value="ECO:0007669"/>
    <property type="project" value="TreeGrafter"/>
</dbReference>
<dbReference type="PANTHER" id="PTHR43176">
    <property type="entry name" value="3-HYDROXYISOBUTYRYL-COA HYDROLASE-RELATED"/>
    <property type="match status" value="1"/>
</dbReference>
<dbReference type="AlphaFoldDB" id="A0A1A2NPS3"/>
<evidence type="ECO:0000313" key="6">
    <source>
        <dbReference type="Proteomes" id="UP000093943"/>
    </source>
</evidence>
<dbReference type="PANTHER" id="PTHR43176:SF3">
    <property type="entry name" value="3-HYDROXYISOBUTYRYL-COA HYDROLASE, MITOCHONDRIAL"/>
    <property type="match status" value="1"/>
</dbReference>
<dbReference type="EMBL" id="LZKG01000123">
    <property type="protein sequence ID" value="OBI27108.1"/>
    <property type="molecule type" value="Genomic_DNA"/>
</dbReference>
<dbReference type="InterPro" id="IPR032259">
    <property type="entry name" value="HIBYL-CoA-H"/>
</dbReference>
<keyword evidence="3 5" id="KW-0378">Hydrolase</keyword>
<dbReference type="InterPro" id="IPR029045">
    <property type="entry name" value="ClpP/crotonase-like_dom_sf"/>
</dbReference>
<reference evidence="6" key="1">
    <citation type="submission" date="2016-06" db="EMBL/GenBank/DDBJ databases">
        <authorList>
            <person name="Sutton G."/>
            <person name="Brinkac L."/>
            <person name="Sanka R."/>
            <person name="Adams M."/>
            <person name="Lau E."/>
            <person name="Sam S."/>
            <person name="Sreng N."/>
            <person name="Him V."/>
            <person name="Kerleguer A."/>
            <person name="Cheng S."/>
        </authorList>
    </citation>
    <scope>NUCLEOTIDE SEQUENCE [LARGE SCALE GENOMIC DNA]</scope>
    <source>
        <strain evidence="6">E1876</strain>
    </source>
</reference>
<dbReference type="GO" id="GO:0005829">
    <property type="term" value="C:cytosol"/>
    <property type="evidence" value="ECO:0007669"/>
    <property type="project" value="TreeGrafter"/>
</dbReference>
<evidence type="ECO:0000313" key="5">
    <source>
        <dbReference type="EMBL" id="OBI27108.1"/>
    </source>
</evidence>
<proteinExistence type="predicted"/>
<name>A0A1A2NPS3_MYCSD</name>
<dbReference type="Gene3D" id="3.90.226.10">
    <property type="entry name" value="2-enoyl-CoA Hydratase, Chain A, domain 1"/>
    <property type="match status" value="1"/>
</dbReference>
<accession>A0A1A2NPS3</accession>
<dbReference type="NCBIfam" id="NF004127">
    <property type="entry name" value="PRK05617.1"/>
    <property type="match status" value="1"/>
</dbReference>
<feature type="domain" description="Enoyl-CoA hydratase/isomerase" evidence="4">
    <location>
        <begin position="16"/>
        <end position="336"/>
    </location>
</feature>
<dbReference type="RefSeq" id="WP_064922527.1">
    <property type="nucleotide sequence ID" value="NZ_LZJK01000108.1"/>
</dbReference>